<evidence type="ECO:0000259" key="5">
    <source>
        <dbReference type="Pfam" id="PF03732"/>
    </source>
</evidence>
<keyword evidence="3" id="KW-0131">Cell cycle</keyword>
<dbReference type="Pfam" id="PF04821">
    <property type="entry name" value="TIMELESS"/>
    <property type="match status" value="1"/>
</dbReference>
<dbReference type="PANTHER" id="PTHR22940:SF4">
    <property type="entry name" value="PROTEIN TIMELESS HOMOLOG"/>
    <property type="match status" value="1"/>
</dbReference>
<feature type="compositionally biased region" description="Basic and acidic residues" evidence="4">
    <location>
        <begin position="205"/>
        <end position="214"/>
    </location>
</feature>
<evidence type="ECO:0008006" key="9">
    <source>
        <dbReference type="Google" id="ProtNLM"/>
    </source>
</evidence>
<evidence type="ECO:0000256" key="1">
    <source>
        <dbReference type="ARBA" id="ARBA00004123"/>
    </source>
</evidence>
<organism evidence="7 8">
    <name type="scientific">Platanthera zijinensis</name>
    <dbReference type="NCBI Taxonomy" id="2320716"/>
    <lineage>
        <taxon>Eukaryota</taxon>
        <taxon>Viridiplantae</taxon>
        <taxon>Streptophyta</taxon>
        <taxon>Embryophyta</taxon>
        <taxon>Tracheophyta</taxon>
        <taxon>Spermatophyta</taxon>
        <taxon>Magnoliopsida</taxon>
        <taxon>Liliopsida</taxon>
        <taxon>Asparagales</taxon>
        <taxon>Orchidaceae</taxon>
        <taxon>Orchidoideae</taxon>
        <taxon>Orchideae</taxon>
        <taxon>Orchidinae</taxon>
        <taxon>Platanthera</taxon>
    </lineage>
</organism>
<sequence>MNTEGLGILCSGLGIADEDDNGNVRDYRKTEYCLDNLKDLQRYLRRDETRDVFMQLCRWNTLSRDLVPIIEHYQSDSNLVINVVKILVFLTMPVDPTSEGVAQQIEYLWDLKAALTRNVTITVVVSLLEQPLSNLESSLDLSLSPTFFITFGIRGSFLHHGNHSNARGNRPLGNPRGKSRRVDGFGGRNRGKRENFHPKVRRTDRHPNGRDHGVIDTSLKGKAVMEEDPGGSPAAGVDPYQINVNGGQTGSIRGASTTQGAESSTGGVGWVGVSGGGPGGVRSGTGGGSAFGSGAGGTGGFGSGGIDGLGSGAGGIRGFDASGGGSGGIRSAGFGSGGYDAGGGGPYGFDTAGFVTGRGGSDDLGARGGGWPVPPYGGGEGLLPHPARGGMQWGGAPAAGPFRRGFPGVPFAHEEPRRPPGFGQEAGWRGQVGQRPYMPPKLTHMNFPRYTGGDALEWVQKTELFFSYQEVPEVQWVQLASFHLEDDAFQLTHWFLRGRDYVPWAEFVDGFTARFGPLGFEDFEALLQKLRQKGTVMEYRTEFEKVGK</sequence>
<evidence type="ECO:0000259" key="6">
    <source>
        <dbReference type="Pfam" id="PF04821"/>
    </source>
</evidence>
<dbReference type="AlphaFoldDB" id="A0AAP0FYS7"/>
<evidence type="ECO:0000256" key="4">
    <source>
        <dbReference type="SAM" id="MobiDB-lite"/>
    </source>
</evidence>
<evidence type="ECO:0000313" key="8">
    <source>
        <dbReference type="Proteomes" id="UP001418222"/>
    </source>
</evidence>
<dbReference type="InterPro" id="IPR044998">
    <property type="entry name" value="Timeless"/>
</dbReference>
<dbReference type="GO" id="GO:0006281">
    <property type="term" value="P:DNA repair"/>
    <property type="evidence" value="ECO:0007669"/>
    <property type="project" value="TreeGrafter"/>
</dbReference>
<feature type="domain" description="Timeless N-terminal" evidence="6">
    <location>
        <begin position="27"/>
        <end position="133"/>
    </location>
</feature>
<dbReference type="PANTHER" id="PTHR22940">
    <property type="entry name" value="TIMEOUT/TIMELESS-2"/>
    <property type="match status" value="1"/>
</dbReference>
<keyword evidence="8" id="KW-1185">Reference proteome</keyword>
<evidence type="ECO:0000256" key="2">
    <source>
        <dbReference type="ARBA" id="ARBA00023242"/>
    </source>
</evidence>
<dbReference type="InterPro" id="IPR006906">
    <property type="entry name" value="Timeless_N"/>
</dbReference>
<dbReference type="Pfam" id="PF03732">
    <property type="entry name" value="Retrotrans_gag"/>
    <property type="match status" value="1"/>
</dbReference>
<name>A0AAP0FYS7_9ASPA</name>
<dbReference type="EMBL" id="JBBWWQ010000016">
    <property type="protein sequence ID" value="KAK8926143.1"/>
    <property type="molecule type" value="Genomic_DNA"/>
</dbReference>
<accession>A0AAP0FYS7</accession>
<proteinExistence type="predicted"/>
<feature type="domain" description="Retrotransposon gag" evidence="5">
    <location>
        <begin position="478"/>
        <end position="546"/>
    </location>
</feature>
<dbReference type="GO" id="GO:0043111">
    <property type="term" value="P:replication fork arrest"/>
    <property type="evidence" value="ECO:0007669"/>
    <property type="project" value="TreeGrafter"/>
</dbReference>
<protein>
    <recommendedName>
        <fullName evidence="9">Retrotransposon gag domain-containing protein</fullName>
    </recommendedName>
</protein>
<dbReference type="Proteomes" id="UP001418222">
    <property type="component" value="Unassembled WGS sequence"/>
</dbReference>
<dbReference type="GO" id="GO:0003677">
    <property type="term" value="F:DNA binding"/>
    <property type="evidence" value="ECO:0007669"/>
    <property type="project" value="TreeGrafter"/>
</dbReference>
<dbReference type="GO" id="GO:0031298">
    <property type="term" value="C:replication fork protection complex"/>
    <property type="evidence" value="ECO:0007669"/>
    <property type="project" value="TreeGrafter"/>
</dbReference>
<evidence type="ECO:0000313" key="7">
    <source>
        <dbReference type="EMBL" id="KAK8926143.1"/>
    </source>
</evidence>
<comment type="subcellular location">
    <subcellularLocation>
        <location evidence="1">Nucleus</location>
    </subcellularLocation>
</comment>
<gene>
    <name evidence="7" type="ORF">KSP39_PZI018770</name>
</gene>
<dbReference type="InterPro" id="IPR005162">
    <property type="entry name" value="Retrotrans_gag_dom"/>
</dbReference>
<reference evidence="7 8" key="1">
    <citation type="journal article" date="2022" name="Nat. Plants">
        <title>Genomes of leafy and leafless Platanthera orchids illuminate the evolution of mycoheterotrophy.</title>
        <authorList>
            <person name="Li M.H."/>
            <person name="Liu K.W."/>
            <person name="Li Z."/>
            <person name="Lu H.C."/>
            <person name="Ye Q.L."/>
            <person name="Zhang D."/>
            <person name="Wang J.Y."/>
            <person name="Li Y.F."/>
            <person name="Zhong Z.M."/>
            <person name="Liu X."/>
            <person name="Yu X."/>
            <person name="Liu D.K."/>
            <person name="Tu X.D."/>
            <person name="Liu B."/>
            <person name="Hao Y."/>
            <person name="Liao X.Y."/>
            <person name="Jiang Y.T."/>
            <person name="Sun W.H."/>
            <person name="Chen J."/>
            <person name="Chen Y.Q."/>
            <person name="Ai Y."/>
            <person name="Zhai J.W."/>
            <person name="Wu S.S."/>
            <person name="Zhou Z."/>
            <person name="Hsiao Y.Y."/>
            <person name="Wu W.L."/>
            <person name="Chen Y.Y."/>
            <person name="Lin Y.F."/>
            <person name="Hsu J.L."/>
            <person name="Li C.Y."/>
            <person name="Wang Z.W."/>
            <person name="Zhao X."/>
            <person name="Zhong W.Y."/>
            <person name="Ma X.K."/>
            <person name="Ma L."/>
            <person name="Huang J."/>
            <person name="Chen G.Z."/>
            <person name="Huang M.Z."/>
            <person name="Huang L."/>
            <person name="Peng D.H."/>
            <person name="Luo Y.B."/>
            <person name="Zou S.Q."/>
            <person name="Chen S.P."/>
            <person name="Lan S."/>
            <person name="Tsai W.C."/>
            <person name="Van de Peer Y."/>
            <person name="Liu Z.J."/>
        </authorList>
    </citation>
    <scope>NUCLEOTIDE SEQUENCE [LARGE SCALE GENOMIC DNA]</scope>
    <source>
        <strain evidence="7">Lor287</strain>
    </source>
</reference>
<evidence type="ECO:0000256" key="3">
    <source>
        <dbReference type="ARBA" id="ARBA00023306"/>
    </source>
</evidence>
<comment type="caution">
    <text evidence="7">The sequence shown here is derived from an EMBL/GenBank/DDBJ whole genome shotgun (WGS) entry which is preliminary data.</text>
</comment>
<keyword evidence="2" id="KW-0539">Nucleus</keyword>
<dbReference type="GO" id="GO:0000076">
    <property type="term" value="P:DNA replication checkpoint signaling"/>
    <property type="evidence" value="ECO:0007669"/>
    <property type="project" value="TreeGrafter"/>
</dbReference>
<feature type="region of interest" description="Disordered" evidence="4">
    <location>
        <begin position="160"/>
        <end position="239"/>
    </location>
</feature>